<sequence>MGGTKKRRDTTPSVASMFRGKEDGRPSLSQGLTATGSESEDSDSAEPQPAPFTKEDLRKLLRETSDDIKAYTTAALEQQLASLRSDIEALASRTSHAETQLADTQATTK</sequence>
<dbReference type="AlphaFoldDB" id="A0AAD1SU82"/>
<evidence type="ECO:0000313" key="3">
    <source>
        <dbReference type="Proteomes" id="UP001295444"/>
    </source>
</evidence>
<keyword evidence="3" id="KW-1185">Reference proteome</keyword>
<feature type="region of interest" description="Disordered" evidence="1">
    <location>
        <begin position="1"/>
        <end position="56"/>
    </location>
</feature>
<evidence type="ECO:0000256" key="1">
    <source>
        <dbReference type="SAM" id="MobiDB-lite"/>
    </source>
</evidence>
<name>A0AAD1SU82_PELCU</name>
<gene>
    <name evidence="2" type="ORF">PECUL_23A002914</name>
</gene>
<protein>
    <submittedName>
        <fullName evidence="2">Uncharacterized protein</fullName>
    </submittedName>
</protein>
<feature type="compositionally biased region" description="Polar residues" evidence="1">
    <location>
        <begin position="27"/>
        <end position="37"/>
    </location>
</feature>
<organism evidence="2 3">
    <name type="scientific">Pelobates cultripes</name>
    <name type="common">Western spadefoot toad</name>
    <dbReference type="NCBI Taxonomy" id="61616"/>
    <lineage>
        <taxon>Eukaryota</taxon>
        <taxon>Metazoa</taxon>
        <taxon>Chordata</taxon>
        <taxon>Craniata</taxon>
        <taxon>Vertebrata</taxon>
        <taxon>Euteleostomi</taxon>
        <taxon>Amphibia</taxon>
        <taxon>Batrachia</taxon>
        <taxon>Anura</taxon>
        <taxon>Pelobatoidea</taxon>
        <taxon>Pelobatidae</taxon>
        <taxon>Pelobates</taxon>
    </lineage>
</organism>
<accession>A0AAD1SU82</accession>
<dbReference type="EMBL" id="OW240918">
    <property type="protein sequence ID" value="CAH2307198.1"/>
    <property type="molecule type" value="Genomic_DNA"/>
</dbReference>
<feature type="non-terminal residue" evidence="2">
    <location>
        <position position="109"/>
    </location>
</feature>
<reference evidence="2" key="1">
    <citation type="submission" date="2022-03" db="EMBL/GenBank/DDBJ databases">
        <authorList>
            <person name="Alioto T."/>
            <person name="Alioto T."/>
            <person name="Gomez Garrido J."/>
        </authorList>
    </citation>
    <scope>NUCLEOTIDE SEQUENCE</scope>
</reference>
<proteinExistence type="predicted"/>
<dbReference type="Proteomes" id="UP001295444">
    <property type="component" value="Chromosome 07"/>
</dbReference>
<evidence type="ECO:0000313" key="2">
    <source>
        <dbReference type="EMBL" id="CAH2307198.1"/>
    </source>
</evidence>